<dbReference type="InterPro" id="IPR032854">
    <property type="entry name" value="ALKBH3"/>
</dbReference>
<dbReference type="Pfam" id="PF13532">
    <property type="entry name" value="2OG-FeII_Oxy_2"/>
    <property type="match status" value="1"/>
</dbReference>
<accession>A0AAD3TYC3</accession>
<feature type="domain" description="Fe2OG dioxygenase" evidence="2">
    <location>
        <begin position="384"/>
        <end position="473"/>
    </location>
</feature>
<evidence type="ECO:0000256" key="1">
    <source>
        <dbReference type="SAM" id="MobiDB-lite"/>
    </source>
</evidence>
<dbReference type="InterPro" id="IPR005123">
    <property type="entry name" value="Oxoglu/Fe-dep_dioxygenase_dom"/>
</dbReference>
<protein>
    <recommendedName>
        <fullName evidence="2">Fe2OG dioxygenase domain-containing protein</fullName>
    </recommendedName>
</protein>
<comment type="caution">
    <text evidence="3">The sequence shown here is derived from an EMBL/GenBank/DDBJ whole genome shotgun (WGS) entry which is preliminary data.</text>
</comment>
<dbReference type="InterPro" id="IPR037151">
    <property type="entry name" value="AlkB-like_sf"/>
</dbReference>
<dbReference type="PANTHER" id="PTHR31212:SF4">
    <property type="entry name" value="ALPHA-KETOGLUTARATE-DEPENDENT DIOXYGENASE ALKB HOMOLOG 3"/>
    <property type="match status" value="1"/>
</dbReference>
<dbReference type="GO" id="GO:0051213">
    <property type="term" value="F:dioxygenase activity"/>
    <property type="evidence" value="ECO:0007669"/>
    <property type="project" value="InterPro"/>
</dbReference>
<organism evidence="3 4">
    <name type="scientific">Cutaneotrichosporon spelunceum</name>
    <dbReference type="NCBI Taxonomy" id="1672016"/>
    <lineage>
        <taxon>Eukaryota</taxon>
        <taxon>Fungi</taxon>
        <taxon>Dikarya</taxon>
        <taxon>Basidiomycota</taxon>
        <taxon>Agaricomycotina</taxon>
        <taxon>Tremellomycetes</taxon>
        <taxon>Trichosporonales</taxon>
        <taxon>Trichosporonaceae</taxon>
        <taxon>Cutaneotrichosporon</taxon>
    </lineage>
</organism>
<gene>
    <name evidence="3" type="ORF">CspeluHIS016_0701880</name>
</gene>
<dbReference type="SUPFAM" id="SSF51197">
    <property type="entry name" value="Clavaminate synthase-like"/>
    <property type="match status" value="1"/>
</dbReference>
<dbReference type="GO" id="GO:0006307">
    <property type="term" value="P:DNA alkylation repair"/>
    <property type="evidence" value="ECO:0007669"/>
    <property type="project" value="InterPro"/>
</dbReference>
<dbReference type="AlphaFoldDB" id="A0AAD3TYC3"/>
<reference evidence="3" key="2">
    <citation type="submission" date="2023-06" db="EMBL/GenBank/DDBJ databases">
        <authorList>
            <person name="Kobayashi Y."/>
            <person name="Kayamori A."/>
            <person name="Aoki K."/>
            <person name="Shiwa Y."/>
            <person name="Fujita N."/>
            <person name="Sugita T."/>
            <person name="Iwasaki W."/>
            <person name="Tanaka N."/>
            <person name="Takashima M."/>
        </authorList>
    </citation>
    <scope>NUCLEOTIDE SEQUENCE</scope>
    <source>
        <strain evidence="3">HIS016</strain>
    </source>
</reference>
<name>A0AAD3TYC3_9TREE</name>
<evidence type="ECO:0000313" key="3">
    <source>
        <dbReference type="EMBL" id="GMK59173.1"/>
    </source>
</evidence>
<evidence type="ECO:0000259" key="2">
    <source>
        <dbReference type="PROSITE" id="PS51471"/>
    </source>
</evidence>
<keyword evidence="4" id="KW-1185">Reference proteome</keyword>
<dbReference type="Proteomes" id="UP001222932">
    <property type="component" value="Unassembled WGS sequence"/>
</dbReference>
<sequence>MPSGNACNCQGGGTCACGANCNCGNAKPKKGFMGKMKKIFSSSDAKAGGAAGAAAGGATTAVAGAAAPTTGATAAPSATGPVTSQAAVVAGDQPKGDNSMPGGFPGANSGAATPVGVCAGGCKCTAGQCTCDNCPSTNLKKGCACAAAGAKCTCPADVECVAGQCPCATCPKPDNAGGTGATAAAGAAGAAAVAGGTAVAAARSGGDCGCGPDCKCGQNPCTCGQKTAEAPAPTGAALAATAHAMTTENGCQCGFGCNCGPDACACRAAPKVAPVLPGASAEHGCNHLDKHRVELLEGDVLYIPDFVSATESAGWYDDLDGLPTWHHPTLRVYNRDVVQSRAVAVYATSPRDMSYSGANIETHTPLPPLLDRIRGIVERRLGGDFSTVMLNRYESGDVHIGRHSDTRDNMIIASLSLGAERTFVLSPRLPPRALKEEMSSERKRELEGRRNHEIPKERRVRGGRISLTFRQID</sequence>
<dbReference type="EMBL" id="BTCM01000007">
    <property type="protein sequence ID" value="GMK59173.1"/>
    <property type="molecule type" value="Genomic_DNA"/>
</dbReference>
<dbReference type="PROSITE" id="PS51471">
    <property type="entry name" value="FE2OG_OXY"/>
    <property type="match status" value="1"/>
</dbReference>
<reference evidence="3" key="1">
    <citation type="journal article" date="2023" name="BMC Genomics">
        <title>Chromosome-level genome assemblies of Cutaneotrichosporon spp. (Trichosporonales, Basidiomycota) reveal imbalanced evolution between nucleotide sequences and chromosome synteny.</title>
        <authorList>
            <person name="Kobayashi Y."/>
            <person name="Kayamori A."/>
            <person name="Aoki K."/>
            <person name="Shiwa Y."/>
            <person name="Matsutani M."/>
            <person name="Fujita N."/>
            <person name="Sugita T."/>
            <person name="Iwasaki W."/>
            <person name="Tanaka N."/>
            <person name="Takashima M."/>
        </authorList>
    </citation>
    <scope>NUCLEOTIDE SEQUENCE</scope>
    <source>
        <strain evidence="3">HIS016</strain>
    </source>
</reference>
<dbReference type="InterPro" id="IPR027450">
    <property type="entry name" value="AlkB-like"/>
</dbReference>
<proteinExistence type="predicted"/>
<dbReference type="Gene3D" id="2.60.120.590">
    <property type="entry name" value="Alpha-ketoglutarate-dependent dioxygenase AlkB-like"/>
    <property type="match status" value="1"/>
</dbReference>
<dbReference type="PANTHER" id="PTHR31212">
    <property type="entry name" value="ALPHA-KETOGLUTARATE-DEPENDENT DIOXYGENASE ALKB HOMOLOG 3"/>
    <property type="match status" value="1"/>
</dbReference>
<evidence type="ECO:0000313" key="4">
    <source>
        <dbReference type="Proteomes" id="UP001222932"/>
    </source>
</evidence>
<feature type="region of interest" description="Disordered" evidence="1">
    <location>
        <begin position="434"/>
        <end position="455"/>
    </location>
</feature>